<evidence type="ECO:0000256" key="3">
    <source>
        <dbReference type="ARBA" id="ARBA00022840"/>
    </source>
</evidence>
<dbReference type="GO" id="GO:0051026">
    <property type="term" value="P:chiasma assembly"/>
    <property type="evidence" value="ECO:0007669"/>
    <property type="project" value="TreeGrafter"/>
</dbReference>
<dbReference type="GO" id="GO:0005634">
    <property type="term" value="C:nucleus"/>
    <property type="evidence" value="ECO:0007669"/>
    <property type="project" value="TreeGrafter"/>
</dbReference>
<dbReference type="Proteomes" id="UP001176517">
    <property type="component" value="Unassembled WGS sequence"/>
</dbReference>
<dbReference type="SMART" id="SM00533">
    <property type="entry name" value="MUTSd"/>
    <property type="match status" value="1"/>
</dbReference>
<keyword evidence="2" id="KW-0547">Nucleotide-binding</keyword>
<dbReference type="EMBL" id="JAPDMZ010000005">
    <property type="protein sequence ID" value="KAK0557440.1"/>
    <property type="molecule type" value="Genomic_DNA"/>
</dbReference>
<feature type="domain" description="DNA mismatch repair protein MutS core" evidence="6">
    <location>
        <begin position="336"/>
        <end position="657"/>
    </location>
</feature>
<evidence type="ECO:0000256" key="5">
    <source>
        <dbReference type="SAM" id="MobiDB-lite"/>
    </source>
</evidence>
<keyword evidence="9" id="KW-1185">Reference proteome</keyword>
<comment type="similarity">
    <text evidence="1">Belongs to the DNA mismatch repair MutS family.</text>
</comment>
<dbReference type="SUPFAM" id="SSF52540">
    <property type="entry name" value="P-loop containing nucleoside triphosphate hydrolases"/>
    <property type="match status" value="1"/>
</dbReference>
<dbReference type="AlphaFoldDB" id="A0AAN6GUD9"/>
<organism evidence="8 9">
    <name type="scientific">Tilletia horrida</name>
    <dbReference type="NCBI Taxonomy" id="155126"/>
    <lineage>
        <taxon>Eukaryota</taxon>
        <taxon>Fungi</taxon>
        <taxon>Dikarya</taxon>
        <taxon>Basidiomycota</taxon>
        <taxon>Ustilaginomycotina</taxon>
        <taxon>Exobasidiomycetes</taxon>
        <taxon>Tilletiales</taxon>
        <taxon>Tilletiaceae</taxon>
        <taxon>Tilletia</taxon>
    </lineage>
</organism>
<evidence type="ECO:0000259" key="6">
    <source>
        <dbReference type="SMART" id="SM00533"/>
    </source>
</evidence>
<feature type="compositionally biased region" description="Acidic residues" evidence="5">
    <location>
        <begin position="34"/>
        <end position="44"/>
    </location>
</feature>
<dbReference type="InterPro" id="IPR036187">
    <property type="entry name" value="DNA_mismatch_repair_MutS_sf"/>
</dbReference>
<reference evidence="8" key="1">
    <citation type="journal article" date="2023" name="PhytoFront">
        <title>Draft Genome Resources of Seven Strains of Tilletia horrida, Causal Agent of Kernel Smut of Rice.</title>
        <authorList>
            <person name="Khanal S."/>
            <person name="Antony Babu S."/>
            <person name="Zhou X.G."/>
        </authorList>
    </citation>
    <scope>NUCLEOTIDE SEQUENCE</scope>
    <source>
        <strain evidence="8">TX6</strain>
    </source>
</reference>
<accession>A0AAN6GUD9</accession>
<sequence>MNRRAVRFSLASPDADALLDEQMDLYQNGPERAEGEDGTEETDEAERSAQDFSQASSISQGNSLGENEAEEKDLPRVLSVQMHGDKIGCAFFDAVARKLLLLEDAPSEGTRVHTHPFPQSDLEEARTETIDEHAVQDENESAKELLLTLLEQFAPVSLVLTSSDSSTHFRSSVQRELIHQDTVLSIRPSTEFTTAGGMQRILSLQLRNDPHEACEAEEIPTRSGEAEDREDLDRTRSSFGQKLQSSCAVDLHTMPLSVGATGALLSHLTRIETSYDHSEGPDDASGHKTGSSSLRIASIESIVLQNCLSISTESRIALDIFGEEGHASFHTASRKREGLSLFGILDTTRTPLSRPLLRRWLLLPSTEIEVIKSRQAAVSAFTQHRNQPVVQSMGRELKGVKNLPKMMTKLSNGTAKLPDWKAVLTFCYHCTVLRELTHDLLVDERLEIVQKIRSICDRNILNFCADSIALVIDFEESATEARICIKSGFDEELDQWKQLYAGLPDLLNKIAQDIRPDVDPTYSEISVCYFPQLGYLLAVPIVEQHRGNLPSLEGWEFQFSSENAMYFKGEKMRDLDVHLGDIHSFIVEREIEHASSLQEAICEHGAALLQMAELLAELDCLLSLADASGRFEWTRPEVTEDNIIEIYQGRHALQELTVDSFVPNDAYLQAQPRPHSSSVDMDQDPVSAAQNRSLLIVTGSNGSGKSVYLKQIALIVILAHIGSFVPAQGARIGICDQNGAALFAATIRYLLERPGGCPKTIVATHFHEAFHPSMLPDSLGFQTAHMEVMCSTSTSDSTSTAKGDDLVFLFRLAPGLALNSNAAHLARIFLVPDAIVRRAEQVSELARTHNLAALLLEDDLGQGDASIDETTSSGNLQAVSTIATQRRERVEKLQAAERRVRTFLEWDLDALDLDDDGDELQSIGTAATGADIVRSRLREIMEDDMTIAGSREA</sequence>
<proteinExistence type="inferred from homology"/>
<dbReference type="GO" id="GO:0030983">
    <property type="term" value="F:mismatched DNA binding"/>
    <property type="evidence" value="ECO:0007669"/>
    <property type="project" value="InterPro"/>
</dbReference>
<dbReference type="SUPFAM" id="SSF48334">
    <property type="entry name" value="DNA repair protein MutS, domain III"/>
    <property type="match status" value="1"/>
</dbReference>
<evidence type="ECO:0000256" key="1">
    <source>
        <dbReference type="ARBA" id="ARBA00006271"/>
    </source>
</evidence>
<dbReference type="GO" id="GO:0140664">
    <property type="term" value="F:ATP-dependent DNA damage sensor activity"/>
    <property type="evidence" value="ECO:0007669"/>
    <property type="project" value="InterPro"/>
</dbReference>
<dbReference type="SMART" id="SM00534">
    <property type="entry name" value="MUTSac"/>
    <property type="match status" value="1"/>
</dbReference>
<dbReference type="PANTHER" id="PTHR11361:SF20">
    <property type="entry name" value="MUTS PROTEIN HOMOLOG 5"/>
    <property type="match status" value="1"/>
</dbReference>
<keyword evidence="4" id="KW-0238">DNA-binding</keyword>
<name>A0AAN6GUD9_9BASI</name>
<dbReference type="Pfam" id="PF05192">
    <property type="entry name" value="MutS_III"/>
    <property type="match status" value="1"/>
</dbReference>
<feature type="compositionally biased region" description="Polar residues" evidence="5">
    <location>
        <begin position="50"/>
        <end position="65"/>
    </location>
</feature>
<dbReference type="Gene3D" id="3.40.50.300">
    <property type="entry name" value="P-loop containing nucleotide triphosphate hydrolases"/>
    <property type="match status" value="2"/>
</dbReference>
<feature type="domain" description="DNA mismatch repair proteins mutS family" evidence="7">
    <location>
        <begin position="692"/>
        <end position="844"/>
    </location>
</feature>
<evidence type="ECO:0000313" key="8">
    <source>
        <dbReference type="EMBL" id="KAK0557440.1"/>
    </source>
</evidence>
<dbReference type="Gene3D" id="1.10.1420.10">
    <property type="match status" value="2"/>
</dbReference>
<feature type="region of interest" description="Disordered" evidence="5">
    <location>
        <begin position="213"/>
        <end position="237"/>
    </location>
</feature>
<dbReference type="InterPro" id="IPR007696">
    <property type="entry name" value="DNA_mismatch_repair_MutS_core"/>
</dbReference>
<protein>
    <recommendedName>
        <fullName evidence="10">DNA mismatch repair proteins mutS family domain-containing protein</fullName>
    </recommendedName>
</protein>
<feature type="region of interest" description="Disordered" evidence="5">
    <location>
        <begin position="21"/>
        <end position="70"/>
    </location>
</feature>
<dbReference type="InterPro" id="IPR045076">
    <property type="entry name" value="MutS"/>
</dbReference>
<dbReference type="Pfam" id="PF00488">
    <property type="entry name" value="MutS_V"/>
    <property type="match status" value="1"/>
</dbReference>
<dbReference type="InterPro" id="IPR027417">
    <property type="entry name" value="P-loop_NTPase"/>
</dbReference>
<dbReference type="GO" id="GO:0005524">
    <property type="term" value="F:ATP binding"/>
    <property type="evidence" value="ECO:0007669"/>
    <property type="project" value="UniProtKB-KW"/>
</dbReference>
<evidence type="ECO:0000256" key="4">
    <source>
        <dbReference type="ARBA" id="ARBA00023125"/>
    </source>
</evidence>
<keyword evidence="3" id="KW-0067">ATP-binding</keyword>
<evidence type="ECO:0000259" key="7">
    <source>
        <dbReference type="SMART" id="SM00534"/>
    </source>
</evidence>
<evidence type="ECO:0008006" key="10">
    <source>
        <dbReference type="Google" id="ProtNLM"/>
    </source>
</evidence>
<evidence type="ECO:0000256" key="2">
    <source>
        <dbReference type="ARBA" id="ARBA00022741"/>
    </source>
</evidence>
<dbReference type="GO" id="GO:0006298">
    <property type="term" value="P:mismatch repair"/>
    <property type="evidence" value="ECO:0007669"/>
    <property type="project" value="InterPro"/>
</dbReference>
<comment type="caution">
    <text evidence="8">The sequence shown here is derived from an EMBL/GenBank/DDBJ whole genome shotgun (WGS) entry which is preliminary data.</text>
</comment>
<evidence type="ECO:0000313" key="9">
    <source>
        <dbReference type="Proteomes" id="UP001176517"/>
    </source>
</evidence>
<dbReference type="PANTHER" id="PTHR11361">
    <property type="entry name" value="DNA MISMATCH REPAIR PROTEIN MUTS FAMILY MEMBER"/>
    <property type="match status" value="1"/>
</dbReference>
<gene>
    <name evidence="8" type="ORF">OC846_000428</name>
</gene>
<dbReference type="InterPro" id="IPR000432">
    <property type="entry name" value="DNA_mismatch_repair_MutS_C"/>
</dbReference>